<dbReference type="HOGENOM" id="CLU_1886657_0_0_1"/>
<organism evidence="1 2">
    <name type="scientific">Pseudozyma flocculosa PF-1</name>
    <dbReference type="NCBI Taxonomy" id="1277687"/>
    <lineage>
        <taxon>Eukaryota</taxon>
        <taxon>Fungi</taxon>
        <taxon>Dikarya</taxon>
        <taxon>Basidiomycota</taxon>
        <taxon>Ustilaginomycotina</taxon>
        <taxon>Ustilaginomycetes</taxon>
        <taxon>Ustilaginales</taxon>
        <taxon>Ustilaginaceae</taxon>
        <taxon>Pseudozyma</taxon>
    </lineage>
</organism>
<dbReference type="GeneID" id="19320766"/>
<proteinExistence type="predicted"/>
<gene>
    <name evidence="1" type="ORF">PFL1_06695</name>
</gene>
<dbReference type="EMBL" id="KE361651">
    <property type="protein sequence ID" value="EPQ25701.1"/>
    <property type="molecule type" value="Genomic_DNA"/>
</dbReference>
<accession>A0A061H4Y0</accession>
<dbReference type="RefSeq" id="XP_007882432.1">
    <property type="nucleotide sequence ID" value="XM_007884241.1"/>
</dbReference>
<sequence length="135" mass="14895">MLTLEPIFVLQDPACKKCQLHGVVCRRSNGFNFAGKSRTEEGKKSKCDYCSFLGKPCSTGPRNLTAKVRALDKLLEVHAFLTDSATLARDNKKVQLEYTCMAASLFEAYDKLSQIAKESGTSKLAPRKKTSAKKS</sequence>
<dbReference type="AlphaFoldDB" id="A0A061H4Y0"/>
<evidence type="ECO:0000313" key="1">
    <source>
        <dbReference type="EMBL" id="EPQ25701.1"/>
    </source>
</evidence>
<reference evidence="1 2" key="1">
    <citation type="journal article" date="2013" name="Plant Cell">
        <title>The transition from a phytopathogenic smut ancestor to an anamorphic biocontrol agent deciphered by comparative whole-genome analysis.</title>
        <authorList>
            <person name="Lefebvre F."/>
            <person name="Joly D.L."/>
            <person name="Labbe C."/>
            <person name="Teichmann B."/>
            <person name="Linning R."/>
            <person name="Belzile F."/>
            <person name="Bakkeren G."/>
            <person name="Belanger R.R."/>
        </authorList>
    </citation>
    <scope>NUCLEOTIDE SEQUENCE [LARGE SCALE GENOMIC DNA]</scope>
    <source>
        <strain evidence="1 2">PF-1</strain>
    </source>
</reference>
<protein>
    <submittedName>
        <fullName evidence="1">Uncharacterized protein</fullName>
    </submittedName>
</protein>
<evidence type="ECO:0000313" key="2">
    <source>
        <dbReference type="Proteomes" id="UP000053664"/>
    </source>
</evidence>
<dbReference type="Proteomes" id="UP000053664">
    <property type="component" value="Unassembled WGS sequence"/>
</dbReference>
<dbReference type="KEGG" id="pfp:PFL1_06695"/>
<name>A0A061H4Y0_9BASI</name>